<dbReference type="SUPFAM" id="SSF47336">
    <property type="entry name" value="ACP-like"/>
    <property type="match status" value="1"/>
</dbReference>
<dbReference type="InterPro" id="IPR003231">
    <property type="entry name" value="ACP"/>
</dbReference>
<feature type="domain" description="Carrier" evidence="3">
    <location>
        <begin position="2"/>
        <end position="84"/>
    </location>
</feature>
<proteinExistence type="inferred from homology"/>
<dbReference type="PROSITE" id="PS50075">
    <property type="entry name" value="CARRIER"/>
    <property type="match status" value="1"/>
</dbReference>
<organism evidence="4 5">
    <name type="scientific">Cronobacter phage vB_CsaM_GAP32</name>
    <dbReference type="NCBI Taxonomy" id="1141136"/>
    <lineage>
        <taxon>Viruses</taxon>
        <taxon>Duplodnaviria</taxon>
        <taxon>Heunggongvirae</taxon>
        <taxon>Uroviricota</taxon>
        <taxon>Caudoviricetes</taxon>
        <taxon>Mimasvirus</taxon>
        <taxon>Mimasvirus GAP32</taxon>
    </lineage>
</organism>
<gene>
    <name evidence="4" type="ORF">GAP32_159</name>
</gene>
<dbReference type="HAMAP" id="MF_01217">
    <property type="entry name" value="Acyl_carrier"/>
    <property type="match status" value="1"/>
</dbReference>
<keyword evidence="1" id="KW-0596">Phosphopantetheine</keyword>
<dbReference type="InterPro" id="IPR036736">
    <property type="entry name" value="ACP-like_sf"/>
</dbReference>
<evidence type="ECO:0000256" key="2">
    <source>
        <dbReference type="ARBA" id="ARBA00022553"/>
    </source>
</evidence>
<dbReference type="EMBL" id="JN882285">
    <property type="protein sequence ID" value="AFC21609.1"/>
    <property type="molecule type" value="Genomic_DNA"/>
</dbReference>
<dbReference type="SMR" id="K4FB26"/>
<dbReference type="KEGG" id="vg:13993899"/>
<dbReference type="GO" id="GO:0000035">
    <property type="term" value="F:acyl binding"/>
    <property type="evidence" value="ECO:0007669"/>
    <property type="project" value="TreeGrafter"/>
</dbReference>
<protein>
    <submittedName>
        <fullName evidence="4">Acyl carrier protein</fullName>
    </submittedName>
</protein>
<evidence type="ECO:0000313" key="4">
    <source>
        <dbReference type="EMBL" id="AFC21609.1"/>
    </source>
</evidence>
<dbReference type="GO" id="GO:0009245">
    <property type="term" value="P:lipid A biosynthetic process"/>
    <property type="evidence" value="ECO:0007669"/>
    <property type="project" value="TreeGrafter"/>
</dbReference>
<dbReference type="RefSeq" id="YP_006987264.1">
    <property type="nucleotide sequence ID" value="NC_019401.1"/>
</dbReference>
<accession>K4FB26</accession>
<dbReference type="GO" id="GO:0000036">
    <property type="term" value="F:acyl carrier activity"/>
    <property type="evidence" value="ECO:0007669"/>
    <property type="project" value="TreeGrafter"/>
</dbReference>
<evidence type="ECO:0000313" key="5">
    <source>
        <dbReference type="Proteomes" id="UP000000457"/>
    </source>
</evidence>
<dbReference type="PANTHER" id="PTHR20863:SF76">
    <property type="entry name" value="CARRIER DOMAIN-CONTAINING PROTEIN"/>
    <property type="match status" value="1"/>
</dbReference>
<dbReference type="GO" id="GO:0016020">
    <property type="term" value="C:membrane"/>
    <property type="evidence" value="ECO:0007669"/>
    <property type="project" value="GOC"/>
</dbReference>
<dbReference type="PANTHER" id="PTHR20863">
    <property type="entry name" value="ACYL CARRIER PROTEIN"/>
    <property type="match status" value="1"/>
</dbReference>
<evidence type="ECO:0000256" key="1">
    <source>
        <dbReference type="ARBA" id="ARBA00022450"/>
    </source>
</evidence>
<keyword evidence="2" id="KW-0597">Phosphoprotein</keyword>
<keyword evidence="5" id="KW-1185">Reference proteome</keyword>
<dbReference type="Proteomes" id="UP000000457">
    <property type="component" value="Segment"/>
</dbReference>
<name>K4FB26_9CAUD</name>
<evidence type="ECO:0000259" key="3">
    <source>
        <dbReference type="PROSITE" id="PS50075"/>
    </source>
</evidence>
<dbReference type="InterPro" id="IPR009081">
    <property type="entry name" value="PP-bd_ACP"/>
</dbReference>
<dbReference type="Gene3D" id="1.10.1200.10">
    <property type="entry name" value="ACP-like"/>
    <property type="match status" value="1"/>
</dbReference>
<dbReference type="GeneID" id="13993899"/>
<dbReference type="Pfam" id="PF00550">
    <property type="entry name" value="PP-binding"/>
    <property type="match status" value="1"/>
</dbReference>
<reference evidence="4 5" key="1">
    <citation type="journal article" date="2014" name="Virology">
        <title>Supersize me: Cronobacter sakazakii phage GAP32.</title>
        <authorList>
            <person name="Abbasifar R."/>
            <person name="Griffiths M.W."/>
            <person name="Sabour P.M."/>
            <person name="Ackermann H.-W."/>
            <person name="Vandersteegen K."/>
            <person name="Lavigne R."/>
            <person name="Noben J.-P."/>
            <person name="Villa A.A."/>
            <person name="Abbasifar A."/>
            <person name="Nash J.H.E."/>
            <person name="Kropinski A.M."/>
        </authorList>
    </citation>
    <scope>NUCLEOTIDE SEQUENCE [LARGE SCALE GENOMIC DNA]</scope>
    <source>
        <strain evidence="4">GAP-32</strain>
    </source>
</reference>
<sequence length="84" mass="9328">MADALRRICILLADQSGWAVSTVSDYVKESSTIEDVTDNLSLDSLDLVEFIMAVEEEFDAEISDEDAEKFETIGDIIANVLIRN</sequence>